<name>A0AAV5W3I9_9BILA</name>
<accession>A0AAV5W3I9</accession>
<protein>
    <submittedName>
        <fullName evidence="1">Uncharacterized protein</fullName>
    </submittedName>
</protein>
<dbReference type="EMBL" id="BTSY01000005">
    <property type="protein sequence ID" value="GMT26716.1"/>
    <property type="molecule type" value="Genomic_DNA"/>
</dbReference>
<evidence type="ECO:0000313" key="2">
    <source>
        <dbReference type="Proteomes" id="UP001432322"/>
    </source>
</evidence>
<dbReference type="Proteomes" id="UP001432322">
    <property type="component" value="Unassembled WGS sequence"/>
</dbReference>
<organism evidence="1 2">
    <name type="scientific">Pristionchus fissidentatus</name>
    <dbReference type="NCBI Taxonomy" id="1538716"/>
    <lineage>
        <taxon>Eukaryota</taxon>
        <taxon>Metazoa</taxon>
        <taxon>Ecdysozoa</taxon>
        <taxon>Nematoda</taxon>
        <taxon>Chromadorea</taxon>
        <taxon>Rhabditida</taxon>
        <taxon>Rhabditina</taxon>
        <taxon>Diplogasteromorpha</taxon>
        <taxon>Diplogasteroidea</taxon>
        <taxon>Neodiplogasteridae</taxon>
        <taxon>Pristionchus</taxon>
    </lineage>
</organism>
<keyword evidence="2" id="KW-1185">Reference proteome</keyword>
<reference evidence="1" key="1">
    <citation type="submission" date="2023-10" db="EMBL/GenBank/DDBJ databases">
        <title>Genome assembly of Pristionchus species.</title>
        <authorList>
            <person name="Yoshida K."/>
            <person name="Sommer R.J."/>
        </authorList>
    </citation>
    <scope>NUCLEOTIDE SEQUENCE</scope>
    <source>
        <strain evidence="1">RS5133</strain>
    </source>
</reference>
<dbReference type="AlphaFoldDB" id="A0AAV5W3I9"/>
<evidence type="ECO:0000313" key="1">
    <source>
        <dbReference type="EMBL" id="GMT26716.1"/>
    </source>
</evidence>
<comment type="caution">
    <text evidence="1">The sequence shown here is derived from an EMBL/GenBank/DDBJ whole genome shotgun (WGS) entry which is preliminary data.</text>
</comment>
<proteinExistence type="predicted"/>
<gene>
    <name evidence="1" type="ORF">PFISCL1PPCAC_18013</name>
</gene>
<feature type="non-terminal residue" evidence="1">
    <location>
        <position position="1"/>
    </location>
</feature>
<sequence length="152" mass="16716">LSLSLSQYLHPIQVIHAESRSRPHHLHLRVSLAAAVTQHQRGIFRFGATREVSQKQGGGICIQNLPLPVTVATALTSTMVLRKNSSGVKVSLSVDAHFYNEHGHHRDKSLPLLRDGNGDLHAIVDIFLLLSHPSPLHDSPNLSYLMTSLGLF</sequence>